<dbReference type="InterPro" id="IPR036291">
    <property type="entry name" value="NAD(P)-bd_dom_sf"/>
</dbReference>
<name>A0A1H5HFD3_RHOJO</name>
<sequence>MTRYVVVGAGAVGATLAAQFHLNGIDYVLVARGDTYRALKSEGLRYVRPEGEIRVPVDVVDGPEAVTLRRGDVLVLAVKAQQADQALHDWAWRPVEGSDEAAARVVPVVTLQNGIESERTALRRFHHVYGASIWIPGTHVEPGRVIAAGTPAVALVWLGRYPSGADDRAESIAADLRRVDVTTQVVDDIQRWKATKLIGNLLNAVDIFEADDTEIEATTGALESEAFAVLAAAGITLADHATEATQDRSGLSIAPIDGHSVERKSTWQSLARGSDTVETDYLNGEISLLGRLHGVPTPVNDRLQEALGRASLDREAPGSRRLADVVGTARLEGSVP</sequence>
<feature type="domain" description="Ketopantoate reductase N-terminal" evidence="1">
    <location>
        <begin position="5"/>
        <end position="152"/>
    </location>
</feature>
<evidence type="ECO:0000313" key="4">
    <source>
        <dbReference type="Proteomes" id="UP000183407"/>
    </source>
</evidence>
<evidence type="ECO:0000313" key="3">
    <source>
        <dbReference type="EMBL" id="SEE26454.1"/>
    </source>
</evidence>
<dbReference type="GO" id="GO:0005737">
    <property type="term" value="C:cytoplasm"/>
    <property type="evidence" value="ECO:0007669"/>
    <property type="project" value="TreeGrafter"/>
</dbReference>
<dbReference type="InterPro" id="IPR013752">
    <property type="entry name" value="KPA_reductase"/>
</dbReference>
<dbReference type="InterPro" id="IPR008927">
    <property type="entry name" value="6-PGluconate_DH-like_C_sf"/>
</dbReference>
<protein>
    <submittedName>
        <fullName evidence="3">2-dehydropantoate 2-reductase</fullName>
    </submittedName>
</protein>
<accession>A0A1H5HFD3</accession>
<proteinExistence type="predicted"/>
<organism evidence="3 4">
    <name type="scientific">Rhodococcus jostii</name>
    <dbReference type="NCBI Taxonomy" id="132919"/>
    <lineage>
        <taxon>Bacteria</taxon>
        <taxon>Bacillati</taxon>
        <taxon>Actinomycetota</taxon>
        <taxon>Actinomycetes</taxon>
        <taxon>Mycobacteriales</taxon>
        <taxon>Nocardiaceae</taxon>
        <taxon>Rhodococcus</taxon>
    </lineage>
</organism>
<dbReference type="Proteomes" id="UP000183407">
    <property type="component" value="Unassembled WGS sequence"/>
</dbReference>
<evidence type="ECO:0000259" key="2">
    <source>
        <dbReference type="Pfam" id="PF08546"/>
    </source>
</evidence>
<dbReference type="Gene3D" id="3.40.50.720">
    <property type="entry name" value="NAD(P)-binding Rossmann-like Domain"/>
    <property type="match status" value="1"/>
</dbReference>
<dbReference type="Pfam" id="PF08546">
    <property type="entry name" value="ApbA_C"/>
    <property type="match status" value="1"/>
</dbReference>
<dbReference type="RefSeq" id="WP_073366130.1">
    <property type="nucleotide sequence ID" value="NZ_FNTL01000004.1"/>
</dbReference>
<feature type="domain" description="Ketopantoate reductase C-terminal" evidence="2">
    <location>
        <begin position="211"/>
        <end position="307"/>
    </location>
</feature>
<reference evidence="4" key="1">
    <citation type="submission" date="2016-10" db="EMBL/GenBank/DDBJ databases">
        <authorList>
            <person name="Varghese N."/>
        </authorList>
    </citation>
    <scope>NUCLEOTIDE SEQUENCE [LARGE SCALE GENOMIC DNA]</scope>
    <source>
        <strain evidence="4">DSM 44719</strain>
    </source>
</reference>
<dbReference type="PANTHER" id="PTHR21708">
    <property type="entry name" value="PROBABLE 2-DEHYDROPANTOATE 2-REDUCTASE"/>
    <property type="match status" value="1"/>
</dbReference>
<dbReference type="Gene3D" id="1.10.1040.10">
    <property type="entry name" value="N-(1-d-carboxylethyl)-l-norvaline Dehydrogenase, domain 2"/>
    <property type="match status" value="1"/>
</dbReference>
<dbReference type="AlphaFoldDB" id="A0A1H5HFD3"/>
<dbReference type="EMBL" id="FNTL01000004">
    <property type="protein sequence ID" value="SEE26454.1"/>
    <property type="molecule type" value="Genomic_DNA"/>
</dbReference>
<dbReference type="OrthoDB" id="9796561at2"/>
<dbReference type="SUPFAM" id="SSF51735">
    <property type="entry name" value="NAD(P)-binding Rossmann-fold domains"/>
    <property type="match status" value="1"/>
</dbReference>
<evidence type="ECO:0000259" key="1">
    <source>
        <dbReference type="Pfam" id="PF02558"/>
    </source>
</evidence>
<dbReference type="SUPFAM" id="SSF48179">
    <property type="entry name" value="6-phosphogluconate dehydrogenase C-terminal domain-like"/>
    <property type="match status" value="1"/>
</dbReference>
<dbReference type="InterPro" id="IPR013328">
    <property type="entry name" value="6PGD_dom2"/>
</dbReference>
<dbReference type="PANTHER" id="PTHR21708:SF26">
    <property type="entry name" value="2-DEHYDROPANTOATE 2-REDUCTASE"/>
    <property type="match status" value="1"/>
</dbReference>
<dbReference type="Pfam" id="PF02558">
    <property type="entry name" value="ApbA"/>
    <property type="match status" value="1"/>
</dbReference>
<dbReference type="InterPro" id="IPR013332">
    <property type="entry name" value="KPR_N"/>
</dbReference>
<gene>
    <name evidence="3" type="ORF">SAMN04490220_7181</name>
</gene>
<dbReference type="InterPro" id="IPR051402">
    <property type="entry name" value="KPR-Related"/>
</dbReference>